<evidence type="ECO:0000313" key="2">
    <source>
        <dbReference type="EMBL" id="KAL0576013.1"/>
    </source>
</evidence>
<feature type="region of interest" description="Disordered" evidence="1">
    <location>
        <begin position="46"/>
        <end position="66"/>
    </location>
</feature>
<reference evidence="2 3" key="1">
    <citation type="submission" date="2024-02" db="EMBL/GenBank/DDBJ databases">
        <title>A draft genome for the cacao thread blight pathogen Marasmius crinis-equi.</title>
        <authorList>
            <person name="Cohen S.P."/>
            <person name="Baruah I.K."/>
            <person name="Amoako-Attah I."/>
            <person name="Bukari Y."/>
            <person name="Meinhardt L.W."/>
            <person name="Bailey B.A."/>
        </authorList>
    </citation>
    <scope>NUCLEOTIDE SEQUENCE [LARGE SCALE GENOMIC DNA]</scope>
    <source>
        <strain evidence="2 3">GH-76</strain>
    </source>
</reference>
<feature type="compositionally biased region" description="Basic and acidic residues" evidence="1">
    <location>
        <begin position="153"/>
        <end position="187"/>
    </location>
</feature>
<sequence length="235" mass="25883">MKEFGEKHTMYGPTVSTGAVAFWNRILLLLRSKQSRADNYDKAYGTLDRPNVDASPSTTHARRTSNSSLLKRFAPWTDTLKGSNASEVTSSSSSNTLVGSTASFGGVTSAVYLPPWMVFPTRDTQEMHRKAEDAMGTLKTSFENVGLLPSVREAGDREKDKAKGREKKERSSLRRLGGKEKEKDRENDIELRATRVTLHATPTMARRNRPICPSLLPVRHAASPSGGTNVFTGLL</sequence>
<accession>A0ABR3FL15</accession>
<protein>
    <submittedName>
        <fullName evidence="2">Uncharacterized protein</fullName>
    </submittedName>
</protein>
<name>A0ABR3FL15_9AGAR</name>
<gene>
    <name evidence="2" type="ORF">V5O48_005958</name>
</gene>
<evidence type="ECO:0000256" key="1">
    <source>
        <dbReference type="SAM" id="MobiDB-lite"/>
    </source>
</evidence>
<proteinExistence type="predicted"/>
<evidence type="ECO:0000313" key="3">
    <source>
        <dbReference type="Proteomes" id="UP001465976"/>
    </source>
</evidence>
<keyword evidence="3" id="KW-1185">Reference proteome</keyword>
<feature type="region of interest" description="Disordered" evidence="1">
    <location>
        <begin position="147"/>
        <end position="187"/>
    </location>
</feature>
<comment type="caution">
    <text evidence="2">The sequence shown here is derived from an EMBL/GenBank/DDBJ whole genome shotgun (WGS) entry which is preliminary data.</text>
</comment>
<feature type="compositionally biased region" description="Polar residues" evidence="1">
    <location>
        <begin position="54"/>
        <end position="66"/>
    </location>
</feature>
<dbReference type="Proteomes" id="UP001465976">
    <property type="component" value="Unassembled WGS sequence"/>
</dbReference>
<dbReference type="EMBL" id="JBAHYK010000254">
    <property type="protein sequence ID" value="KAL0576013.1"/>
    <property type="molecule type" value="Genomic_DNA"/>
</dbReference>
<organism evidence="2 3">
    <name type="scientific">Marasmius crinis-equi</name>
    <dbReference type="NCBI Taxonomy" id="585013"/>
    <lineage>
        <taxon>Eukaryota</taxon>
        <taxon>Fungi</taxon>
        <taxon>Dikarya</taxon>
        <taxon>Basidiomycota</taxon>
        <taxon>Agaricomycotina</taxon>
        <taxon>Agaricomycetes</taxon>
        <taxon>Agaricomycetidae</taxon>
        <taxon>Agaricales</taxon>
        <taxon>Marasmiineae</taxon>
        <taxon>Marasmiaceae</taxon>
        <taxon>Marasmius</taxon>
    </lineage>
</organism>